<dbReference type="Gene3D" id="3.30.70.260">
    <property type="match status" value="1"/>
</dbReference>
<dbReference type="GO" id="GO:0006565">
    <property type="term" value="P:L-serine catabolic process"/>
    <property type="evidence" value="ECO:0007669"/>
    <property type="project" value="TreeGrafter"/>
</dbReference>
<dbReference type="Gene3D" id="3.40.50.1100">
    <property type="match status" value="2"/>
</dbReference>
<comment type="similarity">
    <text evidence="3 7">Belongs to the serine/threonine dehydratase family.</text>
</comment>
<sequence>MVSLKDIKKANDQLKGVVHCTPLDYSLTFSNMADNDIYLKLENLQKTGSFKVRGSYNKMHSLEKEELKNGVVAASAGNHAQGVAYASKMLGIPCTIVMPTGAPISKVQATEAYGAEIILHGASFDDALAYALDLRDKREAKFIHPFDDPAIIIGQGTIGLEILEQISDVDAVVCPVGGGGLIAGVAAAMKEKNPHLQIYGIEAEACPSMSESLKQNQLLTVDSTPTMADGIAVKRPGQHPFELAKKYVDGMFTVDEEQIAKTMLLLLERNKLLVEGSGAVSLAALLHHKLPIKNKKVVAILSGGNVDVSFISRIIERGMVEAGRVMQFKLIHKDRPGNLEKILRIISEQQANIIDISLNRIGDKIFPNEAQLSLTLETKNKEHIDDIYHALMKNGYHPD</sequence>
<gene>
    <name evidence="9" type="ORF">D8M04_08260</name>
</gene>
<dbReference type="NCBIfam" id="TIGR01127">
    <property type="entry name" value="ilvA_1Cterm"/>
    <property type="match status" value="1"/>
</dbReference>
<keyword evidence="7" id="KW-0547">Nucleotide-binding</keyword>
<dbReference type="InterPro" id="IPR044561">
    <property type="entry name" value="ACT_ThrD-II-like"/>
</dbReference>
<dbReference type="EMBL" id="RCHR01000003">
    <property type="protein sequence ID" value="RLL44865.1"/>
    <property type="molecule type" value="Genomic_DNA"/>
</dbReference>
<reference evidence="9 10" key="1">
    <citation type="submission" date="2018-10" db="EMBL/GenBank/DDBJ databases">
        <title>Oceanobacillus sp. YLB-02 draft genome.</title>
        <authorList>
            <person name="Yu L."/>
        </authorList>
    </citation>
    <scope>NUCLEOTIDE SEQUENCE [LARGE SCALE GENOMIC DNA]</scope>
    <source>
        <strain evidence="9 10">YLB-02</strain>
    </source>
</reference>
<keyword evidence="4 7" id="KW-0663">Pyridoxal phosphate</keyword>
<evidence type="ECO:0000256" key="2">
    <source>
        <dbReference type="ARBA" id="ARBA00001933"/>
    </source>
</evidence>
<dbReference type="UniPathway" id="UPA00052">
    <property type="reaction ID" value="UER00507"/>
</dbReference>
<dbReference type="GO" id="GO:0003941">
    <property type="term" value="F:L-serine ammonia-lyase activity"/>
    <property type="evidence" value="ECO:0007669"/>
    <property type="project" value="TreeGrafter"/>
</dbReference>
<evidence type="ECO:0000313" key="10">
    <source>
        <dbReference type="Proteomes" id="UP000270219"/>
    </source>
</evidence>
<comment type="subunit">
    <text evidence="7">In the native structure, TdcB is in a dimeric form, whereas in the TdcB-AMP complex, it exists in a tetrameric form (dimer of dimers).</text>
</comment>
<dbReference type="Pfam" id="PF00291">
    <property type="entry name" value="PALP"/>
    <property type="match status" value="1"/>
</dbReference>
<dbReference type="FunFam" id="3.40.50.1100:FF:000005">
    <property type="entry name" value="Threonine dehydratase catabolic"/>
    <property type="match status" value="1"/>
</dbReference>
<evidence type="ECO:0000256" key="5">
    <source>
        <dbReference type="ARBA" id="ARBA00023239"/>
    </source>
</evidence>
<comment type="catalytic activity">
    <reaction evidence="1 7">
        <text>L-threonine = 2-oxobutanoate + NH4(+)</text>
        <dbReference type="Rhea" id="RHEA:22108"/>
        <dbReference type="ChEBI" id="CHEBI:16763"/>
        <dbReference type="ChEBI" id="CHEBI:28938"/>
        <dbReference type="ChEBI" id="CHEBI:57926"/>
        <dbReference type="EC" id="4.3.1.19"/>
    </reaction>
</comment>
<dbReference type="GO" id="GO:0000166">
    <property type="term" value="F:nucleotide binding"/>
    <property type="evidence" value="ECO:0007669"/>
    <property type="project" value="UniProtKB-KW"/>
</dbReference>
<dbReference type="PANTHER" id="PTHR48078:SF6">
    <property type="entry name" value="L-THREONINE DEHYDRATASE CATABOLIC TDCB"/>
    <property type="match status" value="1"/>
</dbReference>
<organism evidence="9 10">
    <name type="scientific">Oceanobacillus piezotolerans</name>
    <dbReference type="NCBI Taxonomy" id="2448030"/>
    <lineage>
        <taxon>Bacteria</taxon>
        <taxon>Bacillati</taxon>
        <taxon>Bacillota</taxon>
        <taxon>Bacilli</taxon>
        <taxon>Bacillales</taxon>
        <taxon>Bacillaceae</taxon>
        <taxon>Oceanobacillus</taxon>
    </lineage>
</organism>
<evidence type="ECO:0000313" key="9">
    <source>
        <dbReference type="EMBL" id="RLL44865.1"/>
    </source>
</evidence>
<dbReference type="EC" id="4.3.1.19" evidence="7"/>
<comment type="pathway">
    <text evidence="7">Amino-acid degradation; L-threonine degradation via propanoate pathway; propanoate from L-threonine: step 1/4.</text>
</comment>
<dbReference type="OrthoDB" id="9811476at2"/>
<evidence type="ECO:0000256" key="4">
    <source>
        <dbReference type="ARBA" id="ARBA00022898"/>
    </source>
</evidence>
<comment type="caution">
    <text evidence="9">The sequence shown here is derived from an EMBL/GenBank/DDBJ whole genome shotgun (WGS) entry which is preliminary data.</text>
</comment>
<dbReference type="GO" id="GO:0070689">
    <property type="term" value="P:L-threonine catabolic process to propionate"/>
    <property type="evidence" value="ECO:0007669"/>
    <property type="project" value="UniProtKB-UniPathway"/>
</dbReference>
<proteinExistence type="inferred from homology"/>
<comment type="function">
    <text evidence="6 7">Catalyzes the anaerobic formation of alpha-ketobutyrate and ammonia from threonine in a two-step reaction. The first step involved a dehydration of threonine and a production of enamine intermediates (aminocrotonate), which tautomerizes to its imine form (iminobutyrate). Both intermediates are unstable and short-lived. The second step is the nonenzymatic hydrolysis of the enamine/imine intermediates to form 2-ketobutyrate and free ammonia. In the low water environment of the cell, the second step is accelerated by RidA.</text>
</comment>
<evidence type="ECO:0000259" key="8">
    <source>
        <dbReference type="PROSITE" id="PS51671"/>
    </source>
</evidence>
<dbReference type="InterPro" id="IPR045865">
    <property type="entry name" value="ACT-like_dom_sf"/>
</dbReference>
<dbReference type="FunFam" id="3.40.50.1100:FF:000007">
    <property type="entry name" value="L-threonine dehydratase catabolic TdcB"/>
    <property type="match status" value="1"/>
</dbReference>
<dbReference type="CDD" id="cd04886">
    <property type="entry name" value="ACT_ThrD-II-like"/>
    <property type="match status" value="1"/>
</dbReference>
<keyword evidence="5 7" id="KW-0456">Lyase</keyword>
<comment type="cofactor">
    <cofactor evidence="2 7">
        <name>pyridoxal 5'-phosphate</name>
        <dbReference type="ChEBI" id="CHEBI:597326"/>
    </cofactor>
</comment>
<dbReference type="Pfam" id="PF13291">
    <property type="entry name" value="ACT_4"/>
    <property type="match status" value="1"/>
</dbReference>
<accession>A0A498DHA1</accession>
<dbReference type="Proteomes" id="UP000270219">
    <property type="component" value="Unassembled WGS sequence"/>
</dbReference>
<protein>
    <recommendedName>
        <fullName evidence="7">L-threonine dehydratase catabolic TdcB</fullName>
        <ecNumber evidence="7">4.3.1.19</ecNumber>
    </recommendedName>
    <alternativeName>
        <fullName evidence="7">Threonine deaminase</fullName>
    </alternativeName>
</protein>
<dbReference type="InterPro" id="IPR001926">
    <property type="entry name" value="TrpB-like_PALP"/>
</dbReference>
<evidence type="ECO:0000256" key="6">
    <source>
        <dbReference type="ARBA" id="ARBA00025527"/>
    </source>
</evidence>
<dbReference type="GO" id="GO:0004794">
    <property type="term" value="F:threonine deaminase activity"/>
    <property type="evidence" value="ECO:0007669"/>
    <property type="project" value="UniProtKB-EC"/>
</dbReference>
<dbReference type="GO" id="GO:0009097">
    <property type="term" value="P:isoleucine biosynthetic process"/>
    <property type="evidence" value="ECO:0007669"/>
    <property type="project" value="TreeGrafter"/>
</dbReference>
<evidence type="ECO:0000256" key="1">
    <source>
        <dbReference type="ARBA" id="ARBA00001274"/>
    </source>
</evidence>
<dbReference type="InterPro" id="IPR036052">
    <property type="entry name" value="TrpB-like_PALP_sf"/>
</dbReference>
<dbReference type="InterPro" id="IPR005789">
    <property type="entry name" value="Thr_deHydtase_catblc"/>
</dbReference>
<dbReference type="PROSITE" id="PS51671">
    <property type="entry name" value="ACT"/>
    <property type="match status" value="1"/>
</dbReference>
<dbReference type="AlphaFoldDB" id="A0A498DHA1"/>
<dbReference type="InterPro" id="IPR002912">
    <property type="entry name" value="ACT_dom"/>
</dbReference>
<dbReference type="SUPFAM" id="SSF55021">
    <property type="entry name" value="ACT-like"/>
    <property type="match status" value="1"/>
</dbReference>
<dbReference type="CDD" id="cd01562">
    <property type="entry name" value="Thr-dehyd"/>
    <property type="match status" value="1"/>
</dbReference>
<dbReference type="SUPFAM" id="SSF53686">
    <property type="entry name" value="Tryptophan synthase beta subunit-like PLP-dependent enzymes"/>
    <property type="match status" value="1"/>
</dbReference>
<evidence type="ECO:0000256" key="3">
    <source>
        <dbReference type="ARBA" id="ARBA00010869"/>
    </source>
</evidence>
<evidence type="ECO:0000256" key="7">
    <source>
        <dbReference type="RuleBase" id="RU363083"/>
    </source>
</evidence>
<keyword evidence="10" id="KW-1185">Reference proteome</keyword>
<name>A0A498DHA1_9BACI</name>
<dbReference type="InterPro" id="IPR050147">
    <property type="entry name" value="Ser/Thr_Dehydratase"/>
</dbReference>
<feature type="domain" description="ACT" evidence="8">
    <location>
        <begin position="327"/>
        <end position="399"/>
    </location>
</feature>
<dbReference type="PANTHER" id="PTHR48078">
    <property type="entry name" value="THREONINE DEHYDRATASE, MITOCHONDRIAL-RELATED"/>
    <property type="match status" value="1"/>
</dbReference>
<dbReference type="RefSeq" id="WP_121522455.1">
    <property type="nucleotide sequence ID" value="NZ_RCHR01000003.1"/>
</dbReference>